<feature type="domain" description="HTH araC/xylS-type" evidence="3">
    <location>
        <begin position="202"/>
        <end position="300"/>
    </location>
</feature>
<dbReference type="OrthoDB" id="9802263at2"/>
<evidence type="ECO:0000313" key="5">
    <source>
        <dbReference type="Proteomes" id="UP000186469"/>
    </source>
</evidence>
<accession>A0A1M7TLU6</accession>
<gene>
    <name evidence="4" type="ORF">SAMN02745728_02216</name>
</gene>
<protein>
    <submittedName>
        <fullName evidence="4">Helix-turn-helix domain-containing protein</fullName>
    </submittedName>
</protein>
<dbReference type="Pfam" id="PF06719">
    <property type="entry name" value="AraC_N"/>
    <property type="match status" value="1"/>
</dbReference>
<dbReference type="GO" id="GO:0043565">
    <property type="term" value="F:sequence-specific DNA binding"/>
    <property type="evidence" value="ECO:0007669"/>
    <property type="project" value="InterPro"/>
</dbReference>
<keyword evidence="5" id="KW-1185">Reference proteome</keyword>
<evidence type="ECO:0000313" key="4">
    <source>
        <dbReference type="EMBL" id="SHN71618.1"/>
    </source>
</evidence>
<keyword evidence="2" id="KW-0804">Transcription</keyword>
<dbReference type="InterPro" id="IPR018060">
    <property type="entry name" value="HTH_AraC"/>
</dbReference>
<reference evidence="4 5" key="1">
    <citation type="submission" date="2016-12" db="EMBL/GenBank/DDBJ databases">
        <authorList>
            <person name="Song W.-J."/>
            <person name="Kurnit D.M."/>
        </authorList>
    </citation>
    <scope>NUCLEOTIDE SEQUENCE [LARGE SCALE GENOMIC DNA]</scope>
    <source>
        <strain evidence="4 5">DSM 11393</strain>
    </source>
</reference>
<sequence length="304" mass="34947">MSTDKQIKLEILRTNLEKKILQHCTEIGKQNTKIDGLMISRQENKGTLENCFYTPTVGVIIQGCKYSRIGNDEYNYGALHCMVAGVDMPSLYRLTEASPEKPFLAISLGLDRYLIAQLIAEMQPSSTFYSVKKSFKGVVVAKVELEILDAFSRLIDLIDYPDQIPVIAPLIKRELHYRLLLGFHGEWLREINTLGTQSNQIAKAISWLRKNYREPLLVENLAEQVNMAPSTFHRHFRQVTTLSPIQFQKRLRLYEAQRLMLTSSLDASSAAMTVGYESISQFNREYKRLFGEPPFRNILHLRDK</sequence>
<dbReference type="EMBL" id="FRDI01000015">
    <property type="protein sequence ID" value="SHN71618.1"/>
    <property type="molecule type" value="Genomic_DNA"/>
</dbReference>
<dbReference type="RefSeq" id="WP_072697894.1">
    <property type="nucleotide sequence ID" value="NZ_FRDI01000015.1"/>
</dbReference>
<dbReference type="PANTHER" id="PTHR43436:SF1">
    <property type="entry name" value="TRANSCRIPTIONAL REGULATORY PROTEIN"/>
    <property type="match status" value="1"/>
</dbReference>
<keyword evidence="1" id="KW-0805">Transcription regulation</keyword>
<dbReference type="STRING" id="1121455.SAMN02745728_02216"/>
<name>A0A1M7TLU6_9BACT</name>
<dbReference type="SMART" id="SM00342">
    <property type="entry name" value="HTH_ARAC"/>
    <property type="match status" value="1"/>
</dbReference>
<dbReference type="PROSITE" id="PS01124">
    <property type="entry name" value="HTH_ARAC_FAMILY_2"/>
    <property type="match status" value="1"/>
</dbReference>
<dbReference type="SUPFAM" id="SSF46689">
    <property type="entry name" value="Homeodomain-like"/>
    <property type="match status" value="2"/>
</dbReference>
<dbReference type="InterPro" id="IPR009057">
    <property type="entry name" value="Homeodomain-like_sf"/>
</dbReference>
<dbReference type="Proteomes" id="UP000186469">
    <property type="component" value="Unassembled WGS sequence"/>
</dbReference>
<dbReference type="Pfam" id="PF12833">
    <property type="entry name" value="HTH_18"/>
    <property type="match status" value="1"/>
</dbReference>
<organism evidence="4 5">
    <name type="scientific">Desulfovibrio litoralis DSM 11393</name>
    <dbReference type="NCBI Taxonomy" id="1121455"/>
    <lineage>
        <taxon>Bacteria</taxon>
        <taxon>Pseudomonadati</taxon>
        <taxon>Thermodesulfobacteriota</taxon>
        <taxon>Desulfovibrionia</taxon>
        <taxon>Desulfovibrionales</taxon>
        <taxon>Desulfovibrionaceae</taxon>
        <taxon>Desulfovibrio</taxon>
    </lineage>
</organism>
<evidence type="ECO:0000259" key="3">
    <source>
        <dbReference type="PROSITE" id="PS01124"/>
    </source>
</evidence>
<evidence type="ECO:0000256" key="1">
    <source>
        <dbReference type="ARBA" id="ARBA00023015"/>
    </source>
</evidence>
<evidence type="ECO:0000256" key="2">
    <source>
        <dbReference type="ARBA" id="ARBA00023163"/>
    </source>
</evidence>
<dbReference type="AlphaFoldDB" id="A0A1M7TLU6"/>
<dbReference type="PANTHER" id="PTHR43436">
    <property type="entry name" value="ARAC-FAMILY TRANSCRIPTIONAL REGULATOR"/>
    <property type="match status" value="1"/>
</dbReference>
<dbReference type="Gene3D" id="1.10.10.60">
    <property type="entry name" value="Homeodomain-like"/>
    <property type="match status" value="1"/>
</dbReference>
<dbReference type="GO" id="GO:0003700">
    <property type="term" value="F:DNA-binding transcription factor activity"/>
    <property type="evidence" value="ECO:0007669"/>
    <property type="project" value="InterPro"/>
</dbReference>
<proteinExistence type="predicted"/>
<dbReference type="InterPro" id="IPR009594">
    <property type="entry name" value="Tscrpt_reg_HTH_AraC_N"/>
</dbReference>